<dbReference type="SUPFAM" id="SSF46785">
    <property type="entry name" value="Winged helix' DNA-binding domain"/>
    <property type="match status" value="1"/>
</dbReference>
<sequence length="251" mass="28575">MMKTKRITSILDYVQEKHSVSLDDLVKEFNVSKNTIRRDVQELVDQKKLQKVYGGVSVPKPLTVPYHDRKIRNFKEKALIAELAADYIEDGDIVFLDSGTTTGAILEFIKNKSLTIVTNNMDFTLDATPYPQLQIYGTGGVFERSTRSYVGMDSAETIAKYNFNKAIMATTGLSIDKGFTNSSPLETQIKRKAMEKSETIFVLADNSKFDRYSITTYGYFDEIDYIITDQEPPKNYLDTTSEIKKQIIYPM</sequence>
<proteinExistence type="predicted"/>
<keyword evidence="6" id="KW-1185">Reference proteome</keyword>
<dbReference type="InterPro" id="IPR050313">
    <property type="entry name" value="Carb_Metab_HTH_regulators"/>
</dbReference>
<evidence type="ECO:0000313" key="6">
    <source>
        <dbReference type="Proteomes" id="UP000198565"/>
    </source>
</evidence>
<dbReference type="AlphaFoldDB" id="A0A1I4GWZ1"/>
<evidence type="ECO:0000313" key="5">
    <source>
        <dbReference type="EMBL" id="SFL33656.1"/>
    </source>
</evidence>
<dbReference type="Proteomes" id="UP000198565">
    <property type="component" value="Unassembled WGS sequence"/>
</dbReference>
<dbReference type="InterPro" id="IPR036388">
    <property type="entry name" value="WH-like_DNA-bd_sf"/>
</dbReference>
<dbReference type="InterPro" id="IPR036390">
    <property type="entry name" value="WH_DNA-bd_sf"/>
</dbReference>
<dbReference type="SMART" id="SM00420">
    <property type="entry name" value="HTH_DEOR"/>
    <property type="match status" value="1"/>
</dbReference>
<dbReference type="OrthoDB" id="9798651at2"/>
<dbReference type="Pfam" id="PF00455">
    <property type="entry name" value="DeoRC"/>
    <property type="match status" value="1"/>
</dbReference>
<dbReference type="InterPro" id="IPR001034">
    <property type="entry name" value="DeoR_HTH"/>
</dbReference>
<name>A0A1I4GWZ1_9BACI</name>
<evidence type="ECO:0000259" key="4">
    <source>
        <dbReference type="PROSITE" id="PS51000"/>
    </source>
</evidence>
<organism evidence="5 6">
    <name type="scientific">Gracilibacillus orientalis</name>
    <dbReference type="NCBI Taxonomy" id="334253"/>
    <lineage>
        <taxon>Bacteria</taxon>
        <taxon>Bacillati</taxon>
        <taxon>Bacillota</taxon>
        <taxon>Bacilli</taxon>
        <taxon>Bacillales</taxon>
        <taxon>Bacillaceae</taxon>
        <taxon>Gracilibacillus</taxon>
    </lineage>
</organism>
<dbReference type="PANTHER" id="PTHR30363:SF60">
    <property type="entry name" value="HTH-TYPE TRANSCRIPTIONAL REGULATOR IOLR"/>
    <property type="match status" value="1"/>
</dbReference>
<dbReference type="RefSeq" id="WP_091479373.1">
    <property type="nucleotide sequence ID" value="NZ_FOTR01000001.1"/>
</dbReference>
<dbReference type="PROSITE" id="PS51000">
    <property type="entry name" value="HTH_DEOR_2"/>
    <property type="match status" value="1"/>
</dbReference>
<dbReference type="PRINTS" id="PR00037">
    <property type="entry name" value="HTHLACR"/>
</dbReference>
<evidence type="ECO:0000256" key="1">
    <source>
        <dbReference type="ARBA" id="ARBA00023015"/>
    </source>
</evidence>
<dbReference type="GO" id="GO:0003700">
    <property type="term" value="F:DNA-binding transcription factor activity"/>
    <property type="evidence" value="ECO:0007669"/>
    <property type="project" value="InterPro"/>
</dbReference>
<dbReference type="Gene3D" id="1.10.10.10">
    <property type="entry name" value="Winged helix-like DNA-binding domain superfamily/Winged helix DNA-binding domain"/>
    <property type="match status" value="1"/>
</dbReference>
<gene>
    <name evidence="5" type="ORF">SAMN04487943_10138</name>
</gene>
<evidence type="ECO:0000256" key="3">
    <source>
        <dbReference type="ARBA" id="ARBA00023163"/>
    </source>
</evidence>
<keyword evidence="1" id="KW-0805">Transcription regulation</keyword>
<dbReference type="InterPro" id="IPR037171">
    <property type="entry name" value="NagB/RpiA_transferase-like"/>
</dbReference>
<dbReference type="InterPro" id="IPR018356">
    <property type="entry name" value="Tscrpt_reg_HTH_DeoR_CS"/>
</dbReference>
<feature type="domain" description="HTH deoR-type" evidence="4">
    <location>
        <begin position="3"/>
        <end position="58"/>
    </location>
</feature>
<protein>
    <submittedName>
        <fullName evidence="5">Transcriptional regulator, DeoR family</fullName>
    </submittedName>
</protein>
<dbReference type="SUPFAM" id="SSF100950">
    <property type="entry name" value="NagB/RpiA/CoA transferase-like"/>
    <property type="match status" value="1"/>
</dbReference>
<reference evidence="6" key="1">
    <citation type="submission" date="2016-10" db="EMBL/GenBank/DDBJ databases">
        <authorList>
            <person name="Varghese N."/>
            <person name="Submissions S."/>
        </authorList>
    </citation>
    <scope>NUCLEOTIDE SEQUENCE [LARGE SCALE GENOMIC DNA]</scope>
    <source>
        <strain evidence="6">CGMCC 1.4250</strain>
    </source>
</reference>
<dbReference type="GO" id="GO:0003677">
    <property type="term" value="F:DNA binding"/>
    <property type="evidence" value="ECO:0007669"/>
    <property type="project" value="UniProtKB-KW"/>
</dbReference>
<dbReference type="PANTHER" id="PTHR30363">
    <property type="entry name" value="HTH-TYPE TRANSCRIPTIONAL REGULATOR SRLR-RELATED"/>
    <property type="match status" value="1"/>
</dbReference>
<dbReference type="EMBL" id="FOTR01000001">
    <property type="protein sequence ID" value="SFL33656.1"/>
    <property type="molecule type" value="Genomic_DNA"/>
</dbReference>
<evidence type="ECO:0000256" key="2">
    <source>
        <dbReference type="ARBA" id="ARBA00023125"/>
    </source>
</evidence>
<dbReference type="SMART" id="SM01134">
    <property type="entry name" value="DeoRC"/>
    <property type="match status" value="1"/>
</dbReference>
<dbReference type="Pfam" id="PF08220">
    <property type="entry name" value="HTH_DeoR"/>
    <property type="match status" value="1"/>
</dbReference>
<dbReference type="STRING" id="334253.SAMN04487943_10138"/>
<keyword evidence="3" id="KW-0804">Transcription</keyword>
<dbReference type="InterPro" id="IPR014036">
    <property type="entry name" value="DeoR-like_C"/>
</dbReference>
<accession>A0A1I4GWZ1</accession>
<keyword evidence="2" id="KW-0238">DNA-binding</keyword>
<dbReference type="PROSITE" id="PS00894">
    <property type="entry name" value="HTH_DEOR_1"/>
    <property type="match status" value="1"/>
</dbReference>